<dbReference type="Proteomes" id="UP001605036">
    <property type="component" value="Unassembled WGS sequence"/>
</dbReference>
<accession>A0ABD1XPB9</accession>
<comment type="caution">
    <text evidence="1">The sequence shown here is derived from an EMBL/GenBank/DDBJ whole genome shotgun (WGS) entry which is preliminary data.</text>
</comment>
<dbReference type="AlphaFoldDB" id="A0ABD1XPB9"/>
<proteinExistence type="predicted"/>
<evidence type="ECO:0000313" key="1">
    <source>
        <dbReference type="EMBL" id="KAL2610770.1"/>
    </source>
</evidence>
<dbReference type="EMBL" id="JBHFFA010000007">
    <property type="protein sequence ID" value="KAL2610770.1"/>
    <property type="molecule type" value="Genomic_DNA"/>
</dbReference>
<organism evidence="1 2">
    <name type="scientific">Riccia fluitans</name>
    <dbReference type="NCBI Taxonomy" id="41844"/>
    <lineage>
        <taxon>Eukaryota</taxon>
        <taxon>Viridiplantae</taxon>
        <taxon>Streptophyta</taxon>
        <taxon>Embryophyta</taxon>
        <taxon>Marchantiophyta</taxon>
        <taxon>Marchantiopsida</taxon>
        <taxon>Marchantiidae</taxon>
        <taxon>Marchantiales</taxon>
        <taxon>Ricciaceae</taxon>
        <taxon>Riccia</taxon>
    </lineage>
</organism>
<name>A0ABD1XPB9_9MARC</name>
<gene>
    <name evidence="1" type="ORF">R1flu_022462</name>
</gene>
<protein>
    <submittedName>
        <fullName evidence="1">Uncharacterized protein</fullName>
    </submittedName>
</protein>
<sequence length="116" mass="13412">MQADKITNLSLKVIMAELRVKGVTTVLQLWQKKERLLTNDRLRLGTNTINFIRRILRARGLATVKLHRTGGWKWKKGDPVLKFNRSSAQLYKVTKPKGDWAREINRKWGSDEKGAV</sequence>
<keyword evidence="2" id="KW-1185">Reference proteome</keyword>
<reference evidence="1 2" key="1">
    <citation type="submission" date="2024-09" db="EMBL/GenBank/DDBJ databases">
        <title>Chromosome-scale assembly of Riccia fluitans.</title>
        <authorList>
            <person name="Paukszto L."/>
            <person name="Sawicki J."/>
            <person name="Karawczyk K."/>
            <person name="Piernik-Szablinska J."/>
            <person name="Szczecinska M."/>
            <person name="Mazdziarz M."/>
        </authorList>
    </citation>
    <scope>NUCLEOTIDE SEQUENCE [LARGE SCALE GENOMIC DNA]</scope>
    <source>
        <strain evidence="1">Rf_01</strain>
        <tissue evidence="1">Aerial parts of the thallus</tissue>
    </source>
</reference>
<evidence type="ECO:0000313" key="2">
    <source>
        <dbReference type="Proteomes" id="UP001605036"/>
    </source>
</evidence>